<dbReference type="HOGENOM" id="CLU_038839_0_0_1"/>
<dbReference type="PANTHER" id="PTHR33337:SF31">
    <property type="entry name" value="DUF636 DOMAIN PROTEIN (AFU_ORTHOLOGUE AFUA_2G12650)"/>
    <property type="match status" value="1"/>
</dbReference>
<evidence type="ECO:0000313" key="6">
    <source>
        <dbReference type="EMBL" id="KEF52403.1"/>
    </source>
</evidence>
<evidence type="ECO:0000256" key="2">
    <source>
        <dbReference type="ARBA" id="ARBA00022723"/>
    </source>
</evidence>
<reference evidence="6 7" key="1">
    <citation type="submission" date="2013-03" db="EMBL/GenBank/DDBJ databases">
        <title>The Genome Sequence of Exophiala aquamarina CBS 119918.</title>
        <authorList>
            <consortium name="The Broad Institute Genomics Platform"/>
            <person name="Cuomo C."/>
            <person name="de Hoog S."/>
            <person name="Gorbushina A."/>
            <person name="Walker B."/>
            <person name="Young S.K."/>
            <person name="Zeng Q."/>
            <person name="Gargeya S."/>
            <person name="Fitzgerald M."/>
            <person name="Haas B."/>
            <person name="Abouelleil A."/>
            <person name="Allen A.W."/>
            <person name="Alvarado L."/>
            <person name="Arachchi H.M."/>
            <person name="Berlin A.M."/>
            <person name="Chapman S.B."/>
            <person name="Gainer-Dewar J."/>
            <person name="Goldberg J."/>
            <person name="Griggs A."/>
            <person name="Gujja S."/>
            <person name="Hansen M."/>
            <person name="Howarth C."/>
            <person name="Imamovic A."/>
            <person name="Ireland A."/>
            <person name="Larimer J."/>
            <person name="McCowan C."/>
            <person name="Murphy C."/>
            <person name="Pearson M."/>
            <person name="Poon T.W."/>
            <person name="Priest M."/>
            <person name="Roberts A."/>
            <person name="Saif S."/>
            <person name="Shea T."/>
            <person name="Sisk P."/>
            <person name="Sykes S."/>
            <person name="Wortman J."/>
            <person name="Nusbaum C."/>
            <person name="Birren B."/>
        </authorList>
    </citation>
    <scope>NUCLEOTIDE SEQUENCE [LARGE SCALE GENOMIC DNA]</scope>
    <source>
        <strain evidence="6 7">CBS 119918</strain>
    </source>
</reference>
<proteinExistence type="inferred from homology"/>
<dbReference type="GO" id="GO:0046872">
    <property type="term" value="F:metal ion binding"/>
    <property type="evidence" value="ECO:0007669"/>
    <property type="project" value="UniProtKB-KW"/>
</dbReference>
<keyword evidence="3" id="KW-0862">Zinc</keyword>
<keyword evidence="7" id="KW-1185">Reference proteome</keyword>
<dbReference type="SUPFAM" id="SSF51316">
    <property type="entry name" value="Mss4-like"/>
    <property type="match status" value="2"/>
</dbReference>
<comment type="caution">
    <text evidence="6">The sequence shown here is derived from an EMBL/GenBank/DDBJ whole genome shotgun (WGS) entry which is preliminary data.</text>
</comment>
<evidence type="ECO:0000256" key="1">
    <source>
        <dbReference type="ARBA" id="ARBA00005495"/>
    </source>
</evidence>
<dbReference type="EMBL" id="AMGV01000018">
    <property type="protein sequence ID" value="KEF52403.1"/>
    <property type="molecule type" value="Genomic_DNA"/>
</dbReference>
<dbReference type="Pfam" id="PF04828">
    <property type="entry name" value="GFA"/>
    <property type="match status" value="2"/>
</dbReference>
<keyword evidence="4" id="KW-0456">Lyase</keyword>
<dbReference type="InterPro" id="IPR011057">
    <property type="entry name" value="Mss4-like_sf"/>
</dbReference>
<accession>A0A072NZF2</accession>
<dbReference type="AlphaFoldDB" id="A0A072NZF2"/>
<name>A0A072NZF2_9EURO</name>
<dbReference type="VEuPathDB" id="FungiDB:A1O9_11644"/>
<feature type="domain" description="CENP-V/GFA" evidence="5">
    <location>
        <begin position="3"/>
        <end position="129"/>
    </location>
</feature>
<dbReference type="OrthoDB" id="5422068at2759"/>
<protein>
    <recommendedName>
        <fullName evidence="5">CENP-V/GFA domain-containing protein</fullName>
    </recommendedName>
</protein>
<gene>
    <name evidence="6" type="ORF">A1O9_11644</name>
</gene>
<dbReference type="Gene3D" id="3.90.1590.10">
    <property type="entry name" value="glutathione-dependent formaldehyde- activating enzyme (gfa)"/>
    <property type="match status" value="2"/>
</dbReference>
<dbReference type="GO" id="GO:0016846">
    <property type="term" value="F:carbon-sulfur lyase activity"/>
    <property type="evidence" value="ECO:0007669"/>
    <property type="project" value="InterPro"/>
</dbReference>
<evidence type="ECO:0000259" key="5">
    <source>
        <dbReference type="PROSITE" id="PS51891"/>
    </source>
</evidence>
<evidence type="ECO:0000313" key="7">
    <source>
        <dbReference type="Proteomes" id="UP000027920"/>
    </source>
</evidence>
<dbReference type="GeneID" id="25286541"/>
<keyword evidence="2" id="KW-0479">Metal-binding</keyword>
<organism evidence="6 7">
    <name type="scientific">Exophiala aquamarina CBS 119918</name>
    <dbReference type="NCBI Taxonomy" id="1182545"/>
    <lineage>
        <taxon>Eukaryota</taxon>
        <taxon>Fungi</taxon>
        <taxon>Dikarya</taxon>
        <taxon>Ascomycota</taxon>
        <taxon>Pezizomycotina</taxon>
        <taxon>Eurotiomycetes</taxon>
        <taxon>Chaetothyriomycetidae</taxon>
        <taxon>Chaetothyriales</taxon>
        <taxon>Herpotrichiellaceae</taxon>
        <taxon>Exophiala</taxon>
    </lineage>
</organism>
<evidence type="ECO:0000256" key="3">
    <source>
        <dbReference type="ARBA" id="ARBA00022833"/>
    </source>
</evidence>
<comment type="similarity">
    <text evidence="1">Belongs to the Gfa family.</text>
</comment>
<dbReference type="PROSITE" id="PS51891">
    <property type="entry name" value="CENP_V_GFA"/>
    <property type="match status" value="2"/>
</dbReference>
<dbReference type="InterPro" id="IPR006913">
    <property type="entry name" value="CENP-V/GFA"/>
</dbReference>
<dbReference type="PANTHER" id="PTHR33337">
    <property type="entry name" value="GFA DOMAIN-CONTAINING PROTEIN"/>
    <property type="match status" value="1"/>
</dbReference>
<evidence type="ECO:0000256" key="4">
    <source>
        <dbReference type="ARBA" id="ARBA00023239"/>
    </source>
</evidence>
<dbReference type="RefSeq" id="XP_013254993.1">
    <property type="nucleotide sequence ID" value="XM_013399539.1"/>
</dbReference>
<sequence>MALTATHLQCHCAAVYEPATLLKDETLPLKNDMCHCSMCRFSTGSLAAWFAGLKRSPSDKSMSSVTAYNATKTATRYFCNTCGCNVFVHMMEEGRWLACAGIVEVCVNEQKGGGDSSNEGKVLGKEDLKEDRYGKEERVLSNPRYHEYVGSAADGGLAPYMMKLGGRDIPSYTTEPGIDGDKTLDPADVLALRTNANVSPSARGSSIQVACICGGVELRIAPPPYNDTSEGWYVTSDKSKYYARLCNCRSCRLTLGFPFQPWTYIPPSRLFTTAGDQLIVGPKAKDTKQIQKLKYYQSSESVLRGFCEGCGATMFYQSFDRPYIINVCAGVARSKVGNVMLGEWLQWDRKVVSKREEAVEEEMIEAWLRA</sequence>
<dbReference type="Proteomes" id="UP000027920">
    <property type="component" value="Unassembled WGS sequence"/>
</dbReference>
<feature type="domain" description="CENP-V/GFA" evidence="5">
    <location>
        <begin position="202"/>
        <end position="348"/>
    </location>
</feature>